<evidence type="ECO:0000313" key="1">
    <source>
        <dbReference type="Ensembl" id="ENSHBUP00000018366.1"/>
    </source>
</evidence>
<reference evidence="1" key="1">
    <citation type="submission" date="2025-08" db="UniProtKB">
        <authorList>
            <consortium name="Ensembl"/>
        </authorList>
    </citation>
    <scope>IDENTIFICATION</scope>
</reference>
<dbReference type="AlphaFoldDB" id="A0A3Q2W197"/>
<dbReference type="STRING" id="8153.ENSHBUP00000018366"/>
<name>A0A3Q2W197_HAPBU</name>
<accession>A0A3Q2W197</accession>
<proteinExistence type="predicted"/>
<dbReference type="Ensembl" id="ENSHBUT00000027386.1">
    <property type="protein sequence ID" value="ENSHBUP00000018366.1"/>
    <property type="gene ID" value="ENSHBUG00000020469.1"/>
</dbReference>
<protein>
    <submittedName>
        <fullName evidence="1">Uncharacterized protein</fullName>
    </submittedName>
</protein>
<organism evidence="1 2">
    <name type="scientific">Haplochromis burtoni</name>
    <name type="common">Burton's mouthbrooder</name>
    <name type="synonym">Chromis burtoni</name>
    <dbReference type="NCBI Taxonomy" id="8153"/>
    <lineage>
        <taxon>Eukaryota</taxon>
        <taxon>Metazoa</taxon>
        <taxon>Chordata</taxon>
        <taxon>Craniata</taxon>
        <taxon>Vertebrata</taxon>
        <taxon>Euteleostomi</taxon>
        <taxon>Actinopterygii</taxon>
        <taxon>Neopterygii</taxon>
        <taxon>Teleostei</taxon>
        <taxon>Neoteleostei</taxon>
        <taxon>Acanthomorphata</taxon>
        <taxon>Ovalentaria</taxon>
        <taxon>Cichlomorphae</taxon>
        <taxon>Cichliformes</taxon>
        <taxon>Cichlidae</taxon>
        <taxon>African cichlids</taxon>
        <taxon>Pseudocrenilabrinae</taxon>
        <taxon>Haplochromini</taxon>
        <taxon>Haplochromis</taxon>
    </lineage>
</organism>
<keyword evidence="2" id="KW-1185">Reference proteome</keyword>
<reference evidence="1" key="2">
    <citation type="submission" date="2025-09" db="UniProtKB">
        <authorList>
            <consortium name="Ensembl"/>
        </authorList>
    </citation>
    <scope>IDENTIFICATION</scope>
</reference>
<sequence length="115" mass="13097">MSKEGADKPRLTAAEEQLIRHRKNLDFWKKNAAQIRTRNLLTGLSIGAFVVEHFSHCISVAYSRTVESVSVKLKNSAFKKKMTNVYLALYRYGNHIALFCSFIQCIIHTSTLSYA</sequence>
<dbReference type="GeneTree" id="ENSGT00940000173491"/>
<dbReference type="Proteomes" id="UP000264840">
    <property type="component" value="Unplaced"/>
</dbReference>
<evidence type="ECO:0000313" key="2">
    <source>
        <dbReference type="Proteomes" id="UP000264840"/>
    </source>
</evidence>